<dbReference type="InterPro" id="IPR037523">
    <property type="entry name" value="VOC_core"/>
</dbReference>
<dbReference type="InterPro" id="IPR051332">
    <property type="entry name" value="Fosfomycin_Res_Enzymes"/>
</dbReference>
<dbReference type="InterPro" id="IPR029068">
    <property type="entry name" value="Glyas_Bleomycin-R_OHBP_Dase"/>
</dbReference>
<evidence type="ECO:0000313" key="3">
    <source>
        <dbReference type="Proteomes" id="UP000031014"/>
    </source>
</evidence>
<protein>
    <recommendedName>
        <fullName evidence="1">VOC domain-containing protein</fullName>
    </recommendedName>
</protein>
<dbReference type="OrthoDB" id="5296884at2"/>
<gene>
    <name evidence="2" type="ORF">SAMD00020551_2079</name>
</gene>
<proteinExistence type="predicted"/>
<dbReference type="AlphaFoldDB" id="A0A0A8X4K1"/>
<keyword evidence="3" id="KW-1185">Reference proteome</keyword>
<evidence type="ECO:0000313" key="2">
    <source>
        <dbReference type="EMBL" id="GAM13932.1"/>
    </source>
</evidence>
<dbReference type="STRING" id="1321606.SAMD00020551_2079"/>
<dbReference type="PROSITE" id="PS51819">
    <property type="entry name" value="VOC"/>
    <property type="match status" value="1"/>
</dbReference>
<comment type="caution">
    <text evidence="2">The sequence shown here is derived from an EMBL/GenBank/DDBJ whole genome shotgun (WGS) entry which is preliminary data.</text>
</comment>
<dbReference type="Pfam" id="PF13669">
    <property type="entry name" value="Glyoxalase_4"/>
    <property type="match status" value="1"/>
</dbReference>
<accession>A0A0A8X4K1</accession>
<dbReference type="PANTHER" id="PTHR36113">
    <property type="entry name" value="LYASE, PUTATIVE-RELATED-RELATED"/>
    <property type="match status" value="1"/>
</dbReference>
<name>A0A0A8X4K1_MESS1</name>
<organism evidence="2 3">
    <name type="scientific">Mesobacillus selenatarsenatis (strain DSM 18680 / JCM 14380 / FERM P-15431 / SF-1)</name>
    <dbReference type="NCBI Taxonomy" id="1321606"/>
    <lineage>
        <taxon>Bacteria</taxon>
        <taxon>Bacillati</taxon>
        <taxon>Bacillota</taxon>
        <taxon>Bacilli</taxon>
        <taxon>Bacillales</taxon>
        <taxon>Bacillaceae</taxon>
        <taxon>Mesobacillus</taxon>
    </lineage>
</organism>
<sequence length="128" mass="15268">MLHHVEINVTDLNKAIEFWGWLLSELKYEVYQKWDSGISWKFKKTYIVFVQTEERFIQAGYHRSQVGLNHLAFYAESRQHVDQMTEKLRERHIPILYQDRHPFAGGADHYAVFFEGPDRMKVELVAPD</sequence>
<dbReference type="Gene3D" id="3.10.180.10">
    <property type="entry name" value="2,3-Dihydroxybiphenyl 1,2-Dioxygenase, domain 1"/>
    <property type="match status" value="1"/>
</dbReference>
<evidence type="ECO:0000259" key="1">
    <source>
        <dbReference type="PROSITE" id="PS51819"/>
    </source>
</evidence>
<dbReference type="CDD" id="cd07242">
    <property type="entry name" value="VOC_BsYqjT"/>
    <property type="match status" value="1"/>
</dbReference>
<dbReference type="RefSeq" id="WP_041965741.1">
    <property type="nucleotide sequence ID" value="NZ_BASE01000044.1"/>
</dbReference>
<feature type="domain" description="VOC" evidence="1">
    <location>
        <begin position="1"/>
        <end position="127"/>
    </location>
</feature>
<dbReference type="EMBL" id="BASE01000044">
    <property type="protein sequence ID" value="GAM13932.1"/>
    <property type="molecule type" value="Genomic_DNA"/>
</dbReference>
<dbReference type="Proteomes" id="UP000031014">
    <property type="component" value="Unassembled WGS sequence"/>
</dbReference>
<dbReference type="PANTHER" id="PTHR36113:SF6">
    <property type="entry name" value="FOSFOMYCIN RESISTANCE PROTEIN FOSX"/>
    <property type="match status" value="1"/>
</dbReference>
<reference evidence="2 3" key="1">
    <citation type="submission" date="2013-06" db="EMBL/GenBank/DDBJ databases">
        <title>Whole genome shotgun sequence of Bacillus selenatarsenatis SF-1.</title>
        <authorList>
            <person name="Kuroda M."/>
            <person name="Sei K."/>
            <person name="Yamashita M."/>
            <person name="Ike M."/>
        </authorList>
    </citation>
    <scope>NUCLEOTIDE SEQUENCE [LARGE SCALE GENOMIC DNA]</scope>
    <source>
        <strain evidence="2 3">SF-1</strain>
    </source>
</reference>
<dbReference type="SUPFAM" id="SSF54593">
    <property type="entry name" value="Glyoxalase/Bleomycin resistance protein/Dihydroxybiphenyl dioxygenase"/>
    <property type="match status" value="1"/>
</dbReference>